<comment type="caution">
    <text evidence="3">The sequence shown here is derived from an EMBL/GenBank/DDBJ whole genome shotgun (WGS) entry which is preliminary data.</text>
</comment>
<dbReference type="EMBL" id="JAEMHL010000004">
    <property type="protein sequence ID" value="MBJ6750489.1"/>
    <property type="molecule type" value="Genomic_DNA"/>
</dbReference>
<dbReference type="NCBIfam" id="NF041492">
    <property type="entry name" value="MobF"/>
    <property type="match status" value="1"/>
</dbReference>
<proteinExistence type="predicted"/>
<reference evidence="3 4" key="1">
    <citation type="submission" date="2020-12" db="EMBL/GenBank/DDBJ databases">
        <title>Geomonas sp. Red421, isolated from paddy soil.</title>
        <authorList>
            <person name="Xu Z."/>
            <person name="Zhang Z."/>
            <person name="Masuda Y."/>
            <person name="Itoh H."/>
            <person name="Senoo K."/>
        </authorList>
    </citation>
    <scope>NUCLEOTIDE SEQUENCE [LARGE SCALE GENOMIC DNA]</scope>
    <source>
        <strain evidence="3 4">Red421</strain>
    </source>
</reference>
<dbReference type="Gene3D" id="3.40.50.300">
    <property type="entry name" value="P-loop containing nucleotide triphosphate hydrolases"/>
    <property type="match status" value="1"/>
</dbReference>
<dbReference type="Pfam" id="PF08751">
    <property type="entry name" value="TrwC"/>
    <property type="match status" value="1"/>
</dbReference>
<dbReference type="InterPro" id="IPR014862">
    <property type="entry name" value="TrwC"/>
</dbReference>
<feature type="region of interest" description="Disordered" evidence="1">
    <location>
        <begin position="1030"/>
        <end position="1062"/>
    </location>
</feature>
<accession>A0ABS0YDV5</accession>
<feature type="domain" description="TrwC relaxase" evidence="2">
    <location>
        <begin position="11"/>
        <end position="286"/>
    </location>
</feature>
<gene>
    <name evidence="3" type="ORF">JFN91_09705</name>
</gene>
<dbReference type="InterPro" id="IPR027417">
    <property type="entry name" value="P-loop_NTPase"/>
</dbReference>
<dbReference type="RefSeq" id="WP_199389011.1">
    <property type="nucleotide sequence ID" value="NZ_JAEMHL010000004.1"/>
</dbReference>
<evidence type="ECO:0000259" key="2">
    <source>
        <dbReference type="Pfam" id="PF08751"/>
    </source>
</evidence>
<dbReference type="SUPFAM" id="SSF55464">
    <property type="entry name" value="Origin of replication-binding domain, RBD-like"/>
    <property type="match status" value="1"/>
</dbReference>
<evidence type="ECO:0000313" key="3">
    <source>
        <dbReference type="EMBL" id="MBJ6750489.1"/>
    </source>
</evidence>
<name>A0ABS0YDV5_9BACT</name>
<dbReference type="NCBIfam" id="TIGR02686">
    <property type="entry name" value="relax_trwC"/>
    <property type="match status" value="1"/>
</dbReference>
<dbReference type="Gene3D" id="2.30.30.940">
    <property type="match status" value="1"/>
</dbReference>
<protein>
    <submittedName>
        <fullName evidence="3">Relaxase domain-containing protein</fullName>
    </submittedName>
</protein>
<evidence type="ECO:0000313" key="4">
    <source>
        <dbReference type="Proteomes" id="UP000614714"/>
    </source>
</evidence>
<organism evidence="3 4">
    <name type="scientific">Geomonas anaerohicana</name>
    <dbReference type="NCBI Taxonomy" id="2798583"/>
    <lineage>
        <taxon>Bacteria</taxon>
        <taxon>Pseudomonadati</taxon>
        <taxon>Thermodesulfobacteriota</taxon>
        <taxon>Desulfuromonadia</taxon>
        <taxon>Geobacterales</taxon>
        <taxon>Geobacteraceae</taxon>
        <taxon>Geomonas</taxon>
    </lineage>
</organism>
<evidence type="ECO:0000256" key="1">
    <source>
        <dbReference type="SAM" id="MobiDB-lite"/>
    </source>
</evidence>
<keyword evidence="4" id="KW-1185">Reference proteome</keyword>
<dbReference type="InterPro" id="IPR014059">
    <property type="entry name" value="TraI/TrwC_relax"/>
</dbReference>
<dbReference type="Proteomes" id="UP000614714">
    <property type="component" value="Unassembled WGS sequence"/>
</dbReference>
<dbReference type="SUPFAM" id="SSF52540">
    <property type="entry name" value="P-loop containing nucleoside triphosphate hydrolases"/>
    <property type="match status" value="1"/>
</dbReference>
<sequence>MMTLSRKMTAGHAGGYFSREDYYLGGADEPGSSLWCGKGAEALGLTGPVGSEEFRALCRGEAPDGGQLVAAGHGRDPKTAEVMEVRRAGNDATFSAPKSVSIAYVAGVEGMKEAHDAAVLSVLDHMERHYCHYRHAKSAHPGEMVAAKFDHATSRSIDPQLHSHVFLVNAVKTPDGSFRANTTNLVFEDQKLLGRLYRQALSHELTQRGFQVTVMDRSEMYIELKGMDPALVDHFSNRRKQIDHQVEKWQAEGLFTGVPHARLYEMAALETRDSKRTLTKDELTRYFERGFEACGASMDGVRLGMEREHGLAVLHEPTAPNRVVELAVRDLTDREAVIDRARLLDQAVRISGGEHSLPELNAGIDGGTEGVFKVGNDPFGREFCSTKEMLELEARNLERIRALPSFESTASPTSVNWLLERAAEDEGRTYTAGQKAEVFNELTGKRGITYTLGDPGAAKTTTLQLVERFNDQVLRPYGEEHLSINLAYTGKAARELALATGRPACTIHSFENANPASKFDLQRQNGEPPMVVVRGEKIFIPTEPGTQVVIRVDEAGFLGARQTERLLDVVEKLQQSGARVKLHLLGDSKQMQGVQAGNLLVPLRELGERGEIDYAHLTDILRQRDPGLLEIARGLNREDRLLAVNAQEALRGLAKRREMVEIADPQELRKAVVEHYLAESRKPSHLPEREEAGQPQQVLLLTVTNAARRELNREIRQARVASGEILEGKPFAVLVPVRQGVTVEGFQVGDTVQFTGTRRTDGQMERWGTRLNTEAQVTGLDRERNMVQVTYSFHTRKRDGRELSRTVTKEFSAAEMAGKTRLYREEERNFSVGDRVVLLKNDTKLDLQNGAMGVVRELDSKGRAVVDLGDRKAAIDLTRYRHLDHGYAVTVHKSQGSTVEHSILYAPVPPPKQTLTPRFDVPASEVEYGRASFNALNVSLTRAQFGTRVFTNWVEGLSRSVEMVDEKTTTLNRGSYSDKIAAKEGPLHASVRQFAEKVTEMERAVRGPEAAVTQRKAEKDLAAMSRPLNIPLPGREIAPVQKGPGRELELKGPKGFGRGFGE</sequence>
<dbReference type="CDD" id="cd18809">
    <property type="entry name" value="SF1_C_RecD"/>
    <property type="match status" value="1"/>
</dbReference>
<dbReference type="Pfam" id="PF13604">
    <property type="entry name" value="AAA_30"/>
    <property type="match status" value="1"/>
</dbReference>